<protein>
    <submittedName>
        <fullName evidence="3">Uncharacterized protein</fullName>
    </submittedName>
</protein>
<evidence type="ECO:0000256" key="1">
    <source>
        <dbReference type="SAM" id="MobiDB-lite"/>
    </source>
</evidence>
<organism evidence="3 4">
    <name type="scientific">Actinoplanes oblitus</name>
    <dbReference type="NCBI Taxonomy" id="3040509"/>
    <lineage>
        <taxon>Bacteria</taxon>
        <taxon>Bacillati</taxon>
        <taxon>Actinomycetota</taxon>
        <taxon>Actinomycetes</taxon>
        <taxon>Micromonosporales</taxon>
        <taxon>Micromonosporaceae</taxon>
        <taxon>Actinoplanes</taxon>
    </lineage>
</organism>
<evidence type="ECO:0000313" key="3">
    <source>
        <dbReference type="EMBL" id="WIM94848.1"/>
    </source>
</evidence>
<dbReference type="EMBL" id="CP126980">
    <property type="protein sequence ID" value="WIM94848.1"/>
    <property type="molecule type" value="Genomic_DNA"/>
</dbReference>
<feature type="transmembrane region" description="Helical" evidence="2">
    <location>
        <begin position="80"/>
        <end position="106"/>
    </location>
</feature>
<feature type="compositionally biased region" description="Pro residues" evidence="1">
    <location>
        <begin position="11"/>
        <end position="21"/>
    </location>
</feature>
<reference evidence="3 4" key="1">
    <citation type="submission" date="2023-06" db="EMBL/GenBank/DDBJ databases">
        <authorList>
            <person name="Yushchuk O."/>
            <person name="Binda E."/>
            <person name="Ruckert-Reed C."/>
            <person name="Fedorenko V."/>
            <person name="Kalinowski J."/>
            <person name="Marinelli F."/>
        </authorList>
    </citation>
    <scope>NUCLEOTIDE SEQUENCE [LARGE SCALE GENOMIC DNA]</scope>
    <source>
        <strain evidence="3 4">NRRL 3884</strain>
    </source>
</reference>
<feature type="transmembrane region" description="Helical" evidence="2">
    <location>
        <begin position="37"/>
        <end position="60"/>
    </location>
</feature>
<gene>
    <name evidence="3" type="ORF">ACTOB_006905</name>
</gene>
<evidence type="ECO:0000256" key="2">
    <source>
        <dbReference type="SAM" id="Phobius"/>
    </source>
</evidence>
<keyword evidence="2" id="KW-1133">Transmembrane helix</keyword>
<evidence type="ECO:0000313" key="4">
    <source>
        <dbReference type="Proteomes" id="UP001240150"/>
    </source>
</evidence>
<dbReference type="Proteomes" id="UP001240150">
    <property type="component" value="Chromosome"/>
</dbReference>
<keyword evidence="4" id="KW-1185">Reference proteome</keyword>
<keyword evidence="2" id="KW-0472">Membrane</keyword>
<proteinExistence type="predicted"/>
<keyword evidence="2" id="KW-0812">Transmembrane</keyword>
<feature type="transmembrane region" description="Helical" evidence="2">
    <location>
        <begin position="118"/>
        <end position="137"/>
    </location>
</feature>
<dbReference type="RefSeq" id="WP_284916093.1">
    <property type="nucleotide sequence ID" value="NZ_CP126980.1"/>
</dbReference>
<accession>A0ABY8WCS5</accession>
<feature type="region of interest" description="Disordered" evidence="1">
    <location>
        <begin position="1"/>
        <end position="21"/>
    </location>
</feature>
<name>A0ABY8WCS5_9ACTN</name>
<sequence length="138" mass="13387">MSDKPAFSAPTPAPGWAPGTAPVPAPARGGAARTVGAVLAVVVLAVLALAVAGIGLLLTLSMDSCGTAGTEDVFVCGTAGMLVTIGSPIAGAVLGVLVALGGFLPLPFRHRRPILISAGYLIVLAGLGIGFLGAFGLS</sequence>